<keyword evidence="1" id="KW-0862">Zinc</keyword>
<proteinExistence type="predicted"/>
<sequence>MEKCTESPPTLKAETSLLKGDNLIVPSQIEHPTDDNPTLREQVVPVPNIPVMSVPYSGNHLPQFHGKPTSATGFLAQVTTYLTALKISNPADDARVKHFFDCLSQQMQSCDVVSESNQSNLLKQYENLLLELQQSFGEPMKQEITLPMNVKVDSRDNNQQDATAFQVLPQNLSYSESSQSTSFQKGQVEPTQDEEITDIMSNLPDLVTQCIQLDKKYKDRPELLQSESQVPMFSSTSNHHLSFLSPIGLQAKDEPKQIQGAQLPVTPAKRARQQETQLCLYCSQAGHFTRECLAKRSRTPARRKM</sequence>
<dbReference type="OrthoDB" id="9516558at2759"/>
<evidence type="ECO:0000313" key="4">
    <source>
        <dbReference type="Proteomes" id="UP000694915"/>
    </source>
</evidence>
<evidence type="ECO:0000313" key="5">
    <source>
        <dbReference type="Proteomes" id="UP000710432"/>
    </source>
</evidence>
<evidence type="ECO:0000256" key="1">
    <source>
        <dbReference type="PROSITE-ProRule" id="PRU00047"/>
    </source>
</evidence>
<dbReference type="RefSeq" id="XP_026645757.1">
    <property type="nucleotide sequence ID" value="XM_026789956.1"/>
</dbReference>
<dbReference type="InterPro" id="IPR001878">
    <property type="entry name" value="Znf_CCHC"/>
</dbReference>
<dbReference type="RefSeq" id="XP_026645758.1">
    <property type="nucleotide sequence ID" value="XM_026789957.1"/>
</dbReference>
<reference evidence="3" key="1">
    <citation type="submission" date="2020-03" db="EMBL/GenBank/DDBJ databases">
        <title>Studies in the Genomics of Life Span.</title>
        <authorList>
            <person name="Glass D."/>
        </authorList>
    </citation>
    <scope>NUCLEOTIDE SEQUENCE</scope>
    <source>
        <strain evidence="3">LTLLF</strain>
        <tissue evidence="3">Muscle</tissue>
    </source>
</reference>
<gene>
    <name evidence="6 7" type="primary">Rtl4</name>
    <name evidence="3" type="ORF">LTLLF_206815</name>
</gene>
<accession>A0A8J6L2P7</accession>
<dbReference type="Proteomes" id="UP000710432">
    <property type="component" value="Unassembled WGS sequence"/>
</dbReference>
<evidence type="ECO:0000313" key="3">
    <source>
        <dbReference type="EMBL" id="KAH0520356.1"/>
    </source>
</evidence>
<keyword evidence="4" id="KW-1185">Reference proteome</keyword>
<dbReference type="AlphaFoldDB" id="A0A8J6L2P7"/>
<dbReference type="SUPFAM" id="SSF57756">
    <property type="entry name" value="Retrovirus zinc finger-like domains"/>
    <property type="match status" value="1"/>
</dbReference>
<dbReference type="GeneID" id="102001429"/>
<evidence type="ECO:0000313" key="6">
    <source>
        <dbReference type="RefSeq" id="XP_026645757.1"/>
    </source>
</evidence>
<keyword evidence="1" id="KW-0479">Metal-binding</keyword>
<protein>
    <submittedName>
        <fullName evidence="6 7">Retrotransposon Gag-like protein 4</fullName>
    </submittedName>
    <submittedName>
        <fullName evidence="3">Zinc finger CCHC domain-containing protein 16</fullName>
    </submittedName>
</protein>
<dbReference type="PROSITE" id="PS50158">
    <property type="entry name" value="ZF_CCHC"/>
    <property type="match status" value="1"/>
</dbReference>
<reference evidence="6 7" key="2">
    <citation type="submission" date="2025-05" db="UniProtKB">
        <authorList>
            <consortium name="RefSeq"/>
        </authorList>
    </citation>
    <scope>IDENTIFICATION</scope>
</reference>
<name>A0A8J6L2P7_MICOH</name>
<dbReference type="InterPro" id="IPR036875">
    <property type="entry name" value="Znf_CCHC_sf"/>
</dbReference>
<organism evidence="3 5">
    <name type="scientific">Microtus ochrogaster</name>
    <name type="common">Prairie vole</name>
    <dbReference type="NCBI Taxonomy" id="79684"/>
    <lineage>
        <taxon>Eukaryota</taxon>
        <taxon>Metazoa</taxon>
        <taxon>Chordata</taxon>
        <taxon>Craniata</taxon>
        <taxon>Vertebrata</taxon>
        <taxon>Euteleostomi</taxon>
        <taxon>Mammalia</taxon>
        <taxon>Eutheria</taxon>
        <taxon>Euarchontoglires</taxon>
        <taxon>Glires</taxon>
        <taxon>Rodentia</taxon>
        <taxon>Myomorpha</taxon>
        <taxon>Muroidea</taxon>
        <taxon>Cricetidae</taxon>
        <taxon>Arvicolinae</taxon>
        <taxon>Microtus</taxon>
    </lineage>
</organism>
<evidence type="ECO:0000313" key="7">
    <source>
        <dbReference type="RefSeq" id="XP_026645758.1"/>
    </source>
</evidence>
<dbReference type="GO" id="GO:0008270">
    <property type="term" value="F:zinc ion binding"/>
    <property type="evidence" value="ECO:0007669"/>
    <property type="project" value="UniProtKB-KW"/>
</dbReference>
<dbReference type="Proteomes" id="UP000694915">
    <property type="component" value="Unplaced"/>
</dbReference>
<evidence type="ECO:0000259" key="2">
    <source>
        <dbReference type="PROSITE" id="PS50158"/>
    </source>
</evidence>
<feature type="domain" description="CCHC-type" evidence="2">
    <location>
        <begin position="279"/>
        <end position="292"/>
    </location>
</feature>
<dbReference type="EMBL" id="JAATJU010001000">
    <property type="protein sequence ID" value="KAH0520356.1"/>
    <property type="molecule type" value="Genomic_DNA"/>
</dbReference>
<dbReference type="GO" id="GO:0003676">
    <property type="term" value="F:nucleic acid binding"/>
    <property type="evidence" value="ECO:0007669"/>
    <property type="project" value="InterPro"/>
</dbReference>
<keyword evidence="1" id="KW-0863">Zinc-finger</keyword>